<dbReference type="InterPro" id="IPR038354">
    <property type="entry name" value="VKOR_sf"/>
</dbReference>
<dbReference type="AlphaFoldDB" id="A0A1F4US89"/>
<dbReference type="PANTHER" id="PTHR34573:SF1">
    <property type="entry name" value="VITAMIN K EPOXIDE REDUCTASE DOMAIN-CONTAINING PROTEIN"/>
    <property type="match status" value="1"/>
</dbReference>
<dbReference type="GO" id="GO:0016491">
    <property type="term" value="F:oxidoreductase activity"/>
    <property type="evidence" value="ECO:0007669"/>
    <property type="project" value="UniProtKB-KW"/>
</dbReference>
<dbReference type="STRING" id="1802617.A2886_00520"/>
<dbReference type="GO" id="GO:0016020">
    <property type="term" value="C:membrane"/>
    <property type="evidence" value="ECO:0007669"/>
    <property type="project" value="UniProtKB-SubCell"/>
</dbReference>
<dbReference type="InterPro" id="IPR044698">
    <property type="entry name" value="VKOR/LTO1"/>
</dbReference>
<keyword evidence="7 10" id="KW-0472">Membrane</keyword>
<evidence type="ECO:0000256" key="6">
    <source>
        <dbReference type="ARBA" id="ARBA00023002"/>
    </source>
</evidence>
<evidence type="ECO:0000256" key="1">
    <source>
        <dbReference type="ARBA" id="ARBA00004141"/>
    </source>
</evidence>
<dbReference type="PANTHER" id="PTHR34573">
    <property type="entry name" value="VKC DOMAIN-CONTAINING PROTEIN"/>
    <property type="match status" value="1"/>
</dbReference>
<feature type="transmembrane region" description="Helical" evidence="10">
    <location>
        <begin position="81"/>
        <end position="97"/>
    </location>
</feature>
<evidence type="ECO:0000256" key="5">
    <source>
        <dbReference type="ARBA" id="ARBA00022989"/>
    </source>
</evidence>
<name>A0A1F4US89_UNCKA</name>
<reference evidence="12 13" key="1">
    <citation type="journal article" date="2016" name="Nat. Commun.">
        <title>Thousands of microbial genomes shed light on interconnected biogeochemical processes in an aquifer system.</title>
        <authorList>
            <person name="Anantharaman K."/>
            <person name="Brown C.T."/>
            <person name="Hug L.A."/>
            <person name="Sharon I."/>
            <person name="Castelle C.J."/>
            <person name="Probst A.J."/>
            <person name="Thomas B.C."/>
            <person name="Singh A."/>
            <person name="Wilkins M.J."/>
            <person name="Karaoz U."/>
            <person name="Brodie E.L."/>
            <person name="Williams K.H."/>
            <person name="Hubbard S.S."/>
            <person name="Banfield J.F."/>
        </authorList>
    </citation>
    <scope>NUCLEOTIDE SEQUENCE [LARGE SCALE GENOMIC DNA]</scope>
</reference>
<dbReference type="Gene3D" id="1.20.1440.130">
    <property type="entry name" value="VKOR domain"/>
    <property type="match status" value="1"/>
</dbReference>
<evidence type="ECO:0000256" key="7">
    <source>
        <dbReference type="ARBA" id="ARBA00023136"/>
    </source>
</evidence>
<keyword evidence="5 10" id="KW-1133">Transmembrane helix</keyword>
<accession>A0A1F4US89</accession>
<dbReference type="CDD" id="cd12916">
    <property type="entry name" value="VKOR_1"/>
    <property type="match status" value="1"/>
</dbReference>
<evidence type="ECO:0000259" key="11">
    <source>
        <dbReference type="SMART" id="SM00756"/>
    </source>
</evidence>
<dbReference type="Pfam" id="PF07884">
    <property type="entry name" value="VKOR"/>
    <property type="match status" value="1"/>
</dbReference>
<evidence type="ECO:0000256" key="8">
    <source>
        <dbReference type="ARBA" id="ARBA00023157"/>
    </source>
</evidence>
<keyword evidence="4" id="KW-0874">Quinone</keyword>
<keyword evidence="8" id="KW-1015">Disulfide bond</keyword>
<keyword evidence="3 10" id="KW-0812">Transmembrane</keyword>
<sequence length="127" mass="14186">MLNKIKTQSKRIILILSLVGLVMSVYLTNLKLSNNIGLCAFGQCEVVQNSEYSQIFGIPVAAFGVGFYALLFVFTAANLKKWVKVWALWGLIFSMYLTGLELFVIKALCGWCVISFVIVILVNLLEE</sequence>
<feature type="transmembrane region" description="Helical" evidence="10">
    <location>
        <begin position="52"/>
        <end position="74"/>
    </location>
</feature>
<evidence type="ECO:0000256" key="2">
    <source>
        <dbReference type="ARBA" id="ARBA00006214"/>
    </source>
</evidence>
<keyword evidence="9" id="KW-0676">Redox-active center</keyword>
<evidence type="ECO:0000256" key="4">
    <source>
        <dbReference type="ARBA" id="ARBA00022719"/>
    </source>
</evidence>
<evidence type="ECO:0000313" key="13">
    <source>
        <dbReference type="Proteomes" id="UP000176608"/>
    </source>
</evidence>
<protein>
    <recommendedName>
        <fullName evidence="11">Vitamin K epoxide reductase domain-containing protein</fullName>
    </recommendedName>
</protein>
<proteinExistence type="inferred from homology"/>
<gene>
    <name evidence="12" type="ORF">A2886_00520</name>
</gene>
<feature type="transmembrane region" description="Helical" evidence="10">
    <location>
        <begin position="103"/>
        <end position="125"/>
    </location>
</feature>
<dbReference type="Proteomes" id="UP000176608">
    <property type="component" value="Unassembled WGS sequence"/>
</dbReference>
<comment type="similarity">
    <text evidence="2">Belongs to the VKOR family.</text>
</comment>
<dbReference type="InterPro" id="IPR012932">
    <property type="entry name" value="VKOR"/>
</dbReference>
<comment type="caution">
    <text evidence="12">The sequence shown here is derived from an EMBL/GenBank/DDBJ whole genome shotgun (WGS) entry which is preliminary data.</text>
</comment>
<feature type="transmembrane region" description="Helical" evidence="10">
    <location>
        <begin position="12"/>
        <end position="32"/>
    </location>
</feature>
<dbReference type="GO" id="GO:0048038">
    <property type="term" value="F:quinone binding"/>
    <property type="evidence" value="ECO:0007669"/>
    <property type="project" value="UniProtKB-KW"/>
</dbReference>
<keyword evidence="6" id="KW-0560">Oxidoreductase</keyword>
<dbReference type="SMART" id="SM00756">
    <property type="entry name" value="VKc"/>
    <property type="match status" value="1"/>
</dbReference>
<comment type="subcellular location">
    <subcellularLocation>
        <location evidence="1">Membrane</location>
        <topology evidence="1">Multi-pass membrane protein</topology>
    </subcellularLocation>
</comment>
<evidence type="ECO:0000313" key="12">
    <source>
        <dbReference type="EMBL" id="OGC47772.1"/>
    </source>
</evidence>
<feature type="domain" description="Vitamin K epoxide reductase" evidence="11">
    <location>
        <begin position="6"/>
        <end position="127"/>
    </location>
</feature>
<evidence type="ECO:0000256" key="10">
    <source>
        <dbReference type="SAM" id="Phobius"/>
    </source>
</evidence>
<organism evidence="12 13">
    <name type="scientific">candidate division WWE3 bacterium RIFCSPHIGHO2_01_FULL_42_13</name>
    <dbReference type="NCBI Taxonomy" id="1802617"/>
    <lineage>
        <taxon>Bacteria</taxon>
        <taxon>Katanobacteria</taxon>
    </lineage>
</organism>
<evidence type="ECO:0000256" key="9">
    <source>
        <dbReference type="ARBA" id="ARBA00023284"/>
    </source>
</evidence>
<evidence type="ECO:0000256" key="3">
    <source>
        <dbReference type="ARBA" id="ARBA00022692"/>
    </source>
</evidence>
<dbReference type="EMBL" id="MEVA01000004">
    <property type="protein sequence ID" value="OGC47772.1"/>
    <property type="molecule type" value="Genomic_DNA"/>
</dbReference>